<dbReference type="PATRIC" id="fig|1354255.3.peg.4210"/>
<keyword evidence="1" id="KW-0472">Membrane</keyword>
<keyword evidence="1" id="KW-0812">Transmembrane</keyword>
<dbReference type="AlphaFoldDB" id="A0A1B7HH12"/>
<evidence type="ECO:0000313" key="3">
    <source>
        <dbReference type="Proteomes" id="UP000078286"/>
    </source>
</evidence>
<keyword evidence="1" id="KW-1133">Transmembrane helix</keyword>
<sequence length="262" mass="28159">MKKSFLLHQIRKYIGLFKENIPCVRPAIFGSIIIATSYLILPVMANGASASITQKLSPPATHQTRVALFNQAIADDLSGHNQAARKVYDELTGSDISADIAVPSAINLVALGKFDAAEKAFDGLAAIADARVSDYAHLWQLWLSARTHAGKPASLKKELAMLTSGMDASSPSQQALIRLYSGKGSTEAVFAAIAAMPGTDELQRRDALTEATFFTGGYLQYVARNNKAALGLYEREQNQLNSTSLERPLIIKAAASLQAAKH</sequence>
<dbReference type="EMBL" id="LXEO01000066">
    <property type="protein sequence ID" value="OAT14918.1"/>
    <property type="molecule type" value="Genomic_DNA"/>
</dbReference>
<evidence type="ECO:0000256" key="1">
    <source>
        <dbReference type="SAM" id="Phobius"/>
    </source>
</evidence>
<proteinExistence type="predicted"/>
<organism evidence="2 3">
    <name type="scientific">Buttiauxella noackiae ATCC 51607</name>
    <dbReference type="NCBI Taxonomy" id="1354255"/>
    <lineage>
        <taxon>Bacteria</taxon>
        <taxon>Pseudomonadati</taxon>
        <taxon>Pseudomonadota</taxon>
        <taxon>Gammaproteobacteria</taxon>
        <taxon>Enterobacterales</taxon>
        <taxon>Enterobacteriaceae</taxon>
        <taxon>Buttiauxella</taxon>
    </lineage>
</organism>
<reference evidence="2 3" key="1">
    <citation type="submission" date="2016-04" db="EMBL/GenBank/DDBJ databases">
        <title>ATOL: Assembling a taxonomically balanced genome-scale reconstruction of the evolutionary history of the Enterobacteriaceae.</title>
        <authorList>
            <person name="Plunkett G.III."/>
            <person name="Neeno-Eckwall E.C."/>
            <person name="Glasner J.D."/>
            <person name="Perna N.T."/>
        </authorList>
    </citation>
    <scope>NUCLEOTIDE SEQUENCE [LARGE SCALE GENOMIC DNA]</scope>
    <source>
        <strain evidence="2 3">ATCC 51607</strain>
    </source>
</reference>
<evidence type="ECO:0000313" key="2">
    <source>
        <dbReference type="EMBL" id="OAT14918.1"/>
    </source>
</evidence>
<name>A0A1B7HH12_9ENTR</name>
<accession>A0A1B7HH12</accession>
<gene>
    <name evidence="2" type="ORF">M979_4093</name>
</gene>
<feature type="transmembrane region" description="Helical" evidence="1">
    <location>
        <begin position="21"/>
        <end position="41"/>
    </location>
</feature>
<comment type="caution">
    <text evidence="2">The sequence shown here is derived from an EMBL/GenBank/DDBJ whole genome shotgun (WGS) entry which is preliminary data.</text>
</comment>
<protein>
    <submittedName>
        <fullName evidence="2">Uncharacterized protein</fullName>
    </submittedName>
</protein>
<dbReference type="Proteomes" id="UP000078286">
    <property type="component" value="Unassembled WGS sequence"/>
</dbReference>
<keyword evidence="3" id="KW-1185">Reference proteome</keyword>